<proteinExistence type="predicted"/>
<dbReference type="InterPro" id="IPR036271">
    <property type="entry name" value="Tet_transcr_reg_TetR-rel_C_sf"/>
</dbReference>
<comment type="caution">
    <text evidence="6">The sequence shown here is derived from an EMBL/GenBank/DDBJ whole genome shotgun (WGS) entry which is preliminary data.</text>
</comment>
<dbReference type="Pfam" id="PF00440">
    <property type="entry name" value="TetR_N"/>
    <property type="match status" value="1"/>
</dbReference>
<dbReference type="Gene3D" id="1.10.357.10">
    <property type="entry name" value="Tetracycline Repressor, domain 2"/>
    <property type="match status" value="1"/>
</dbReference>
<feature type="domain" description="HTH tetR-type" evidence="5">
    <location>
        <begin position="23"/>
        <end position="83"/>
    </location>
</feature>
<keyword evidence="1" id="KW-0805">Transcription regulation</keyword>
<dbReference type="OrthoDB" id="9787680at2"/>
<evidence type="ECO:0000259" key="5">
    <source>
        <dbReference type="PROSITE" id="PS50977"/>
    </source>
</evidence>
<sequence length="207" mass="22426">MTADNKIDATIKMAAGAGPITPPRAAEKILGVARDLFYRRGIRAIGVDEIVKRAGVTKPSLYRSFPSKDELAASYLKVYDKEFWARFDEAVTAHPGDPRVQILAFLTRVGKRTQKPGYRGCGMTNAAVEYPDHDHPARVVSEENKRELRLRLRKMAADMGAADADTLGDGLLLLIEGAYISGQLFGEGGPAKSVARNAELLIAASLA</sequence>
<dbReference type="InterPro" id="IPR001647">
    <property type="entry name" value="HTH_TetR"/>
</dbReference>
<dbReference type="GO" id="GO:0003677">
    <property type="term" value="F:DNA binding"/>
    <property type="evidence" value="ECO:0007669"/>
    <property type="project" value="UniProtKB-UniRule"/>
</dbReference>
<dbReference type="SUPFAM" id="SSF48498">
    <property type="entry name" value="Tetracyclin repressor-like, C-terminal domain"/>
    <property type="match status" value="1"/>
</dbReference>
<evidence type="ECO:0000256" key="4">
    <source>
        <dbReference type="PROSITE-ProRule" id="PRU00335"/>
    </source>
</evidence>
<organism evidence="6 7">
    <name type="scientific">Manganibacter manganicus</name>
    <dbReference type="NCBI Taxonomy" id="1873176"/>
    <lineage>
        <taxon>Bacteria</taxon>
        <taxon>Pseudomonadati</taxon>
        <taxon>Pseudomonadota</taxon>
        <taxon>Alphaproteobacteria</taxon>
        <taxon>Hyphomicrobiales</taxon>
        <taxon>Phyllobacteriaceae</taxon>
        <taxon>Manganibacter</taxon>
    </lineage>
</organism>
<reference evidence="6 7" key="1">
    <citation type="journal article" date="2016" name="Int. J. Syst. Evol. Microbiol.">
        <title>Pseudaminobacter manganicus sp. nov., isolated from sludge of a manganese mine.</title>
        <authorList>
            <person name="Li J."/>
            <person name="Huang J."/>
            <person name="Liao S."/>
            <person name="Wang G."/>
        </authorList>
    </citation>
    <scope>NUCLEOTIDE SEQUENCE [LARGE SCALE GENOMIC DNA]</scope>
    <source>
        <strain evidence="6 7">JH-7</strain>
    </source>
</reference>
<gene>
    <name evidence="6" type="ORF">BFN67_21290</name>
</gene>
<dbReference type="Proteomes" id="UP000191905">
    <property type="component" value="Unassembled WGS sequence"/>
</dbReference>
<dbReference type="EMBL" id="MDET01000027">
    <property type="protein sequence ID" value="OQM74553.1"/>
    <property type="molecule type" value="Genomic_DNA"/>
</dbReference>
<keyword evidence="3" id="KW-0804">Transcription</keyword>
<dbReference type="PRINTS" id="PR00455">
    <property type="entry name" value="HTHTETR"/>
</dbReference>
<dbReference type="PANTHER" id="PTHR47506">
    <property type="entry name" value="TRANSCRIPTIONAL REGULATORY PROTEIN"/>
    <property type="match status" value="1"/>
</dbReference>
<feature type="DNA-binding region" description="H-T-H motif" evidence="4">
    <location>
        <begin position="46"/>
        <end position="65"/>
    </location>
</feature>
<name>A0A1V8RN69_9HYPH</name>
<evidence type="ECO:0000256" key="2">
    <source>
        <dbReference type="ARBA" id="ARBA00023125"/>
    </source>
</evidence>
<evidence type="ECO:0000256" key="3">
    <source>
        <dbReference type="ARBA" id="ARBA00023163"/>
    </source>
</evidence>
<evidence type="ECO:0000313" key="7">
    <source>
        <dbReference type="Proteomes" id="UP000191905"/>
    </source>
</evidence>
<dbReference type="SUPFAM" id="SSF46689">
    <property type="entry name" value="Homeodomain-like"/>
    <property type="match status" value="1"/>
</dbReference>
<dbReference type="AlphaFoldDB" id="A0A1V8RN69"/>
<accession>A0A1V8RN69</accession>
<evidence type="ECO:0000256" key="1">
    <source>
        <dbReference type="ARBA" id="ARBA00023015"/>
    </source>
</evidence>
<dbReference type="PROSITE" id="PS50977">
    <property type="entry name" value="HTH_TETR_2"/>
    <property type="match status" value="1"/>
</dbReference>
<dbReference type="InterPro" id="IPR009057">
    <property type="entry name" value="Homeodomain-like_sf"/>
</dbReference>
<keyword evidence="2 4" id="KW-0238">DNA-binding</keyword>
<dbReference type="PANTHER" id="PTHR47506:SF3">
    <property type="entry name" value="HTH-TYPE TRANSCRIPTIONAL REGULATOR LMRA"/>
    <property type="match status" value="1"/>
</dbReference>
<protein>
    <submittedName>
        <fullName evidence="6">TetR family transcriptional regulator</fullName>
    </submittedName>
</protein>
<dbReference type="STRING" id="1873176.BFN67_21290"/>
<keyword evidence="7" id="KW-1185">Reference proteome</keyword>
<evidence type="ECO:0000313" key="6">
    <source>
        <dbReference type="EMBL" id="OQM74553.1"/>
    </source>
</evidence>